<evidence type="ECO:0000313" key="1">
    <source>
        <dbReference type="EMBL" id="TCM66960.1"/>
    </source>
</evidence>
<protein>
    <submittedName>
        <fullName evidence="1">Uncharacterized protein</fullName>
    </submittedName>
</protein>
<sequence>MAAAEFCEQLNLGNYNLFAKEKTGMKLKAHLCFCDPDIIDINRLRGIRNAKKILELGLQQIKSKT</sequence>
<keyword evidence="2" id="KW-1185">Reference proteome</keyword>
<evidence type="ECO:0000313" key="2">
    <source>
        <dbReference type="Proteomes" id="UP000294963"/>
    </source>
</evidence>
<dbReference type="AlphaFoldDB" id="A0A4R1XWN1"/>
<proteinExistence type="predicted"/>
<gene>
    <name evidence="1" type="ORF">EC844_1101</name>
</gene>
<dbReference type="Proteomes" id="UP000294963">
    <property type="component" value="Unassembled WGS sequence"/>
</dbReference>
<organism evidence="1 2">
    <name type="scientific">Acinetobacter calcoaceticus</name>
    <dbReference type="NCBI Taxonomy" id="471"/>
    <lineage>
        <taxon>Bacteria</taxon>
        <taxon>Pseudomonadati</taxon>
        <taxon>Pseudomonadota</taxon>
        <taxon>Gammaproteobacteria</taxon>
        <taxon>Moraxellales</taxon>
        <taxon>Moraxellaceae</taxon>
        <taxon>Acinetobacter</taxon>
        <taxon>Acinetobacter calcoaceticus/baumannii complex</taxon>
    </lineage>
</organism>
<accession>A0A4R1XWN1</accession>
<dbReference type="EMBL" id="SLVJ01000010">
    <property type="protein sequence ID" value="TCM66960.1"/>
    <property type="molecule type" value="Genomic_DNA"/>
</dbReference>
<comment type="caution">
    <text evidence="1">The sequence shown here is derived from an EMBL/GenBank/DDBJ whole genome shotgun (WGS) entry which is preliminary data.</text>
</comment>
<name>A0A4R1XWN1_ACICA</name>
<reference evidence="1 2" key="1">
    <citation type="submission" date="2019-03" db="EMBL/GenBank/DDBJ databases">
        <title>Genomic analyses of the natural microbiome of Caenorhabditis elegans.</title>
        <authorList>
            <person name="Samuel B."/>
        </authorList>
    </citation>
    <scope>NUCLEOTIDE SEQUENCE [LARGE SCALE GENOMIC DNA]</scope>
    <source>
        <strain evidence="1 2">JUb89</strain>
    </source>
</reference>